<dbReference type="Proteomes" id="UP000828390">
    <property type="component" value="Unassembled WGS sequence"/>
</dbReference>
<dbReference type="AlphaFoldDB" id="A0A9D4I433"/>
<name>A0A9D4I433_DREPO</name>
<dbReference type="EMBL" id="JAIWYP010000010">
    <property type="protein sequence ID" value="KAH3747445.1"/>
    <property type="molecule type" value="Genomic_DNA"/>
</dbReference>
<dbReference type="SUPFAM" id="SSF46689">
    <property type="entry name" value="Homeodomain-like"/>
    <property type="match status" value="1"/>
</dbReference>
<evidence type="ECO:0000313" key="2">
    <source>
        <dbReference type="EMBL" id="KAH3747445.1"/>
    </source>
</evidence>
<reference evidence="2" key="2">
    <citation type="submission" date="2020-11" db="EMBL/GenBank/DDBJ databases">
        <authorList>
            <person name="McCartney M.A."/>
            <person name="Auch B."/>
            <person name="Kono T."/>
            <person name="Mallez S."/>
            <person name="Becker A."/>
            <person name="Gohl D.M."/>
            <person name="Silverstein K.A.T."/>
            <person name="Koren S."/>
            <person name="Bechman K.B."/>
            <person name="Herman A."/>
            <person name="Abrahante J.E."/>
            <person name="Garbe J."/>
        </authorList>
    </citation>
    <scope>NUCLEOTIDE SEQUENCE</scope>
    <source>
        <strain evidence="2">Duluth1</strain>
        <tissue evidence="2">Whole animal</tissue>
    </source>
</reference>
<comment type="caution">
    <text evidence="2">The sequence shown here is derived from an EMBL/GenBank/DDBJ whole genome shotgun (WGS) entry which is preliminary data.</text>
</comment>
<evidence type="ECO:0000259" key="1">
    <source>
        <dbReference type="Pfam" id="PF09607"/>
    </source>
</evidence>
<dbReference type="Pfam" id="PF09607">
    <property type="entry name" value="BrkDBD"/>
    <property type="match status" value="1"/>
</dbReference>
<reference evidence="2" key="1">
    <citation type="journal article" date="2019" name="bioRxiv">
        <title>The Genome of the Zebra Mussel, Dreissena polymorpha: A Resource for Invasive Species Research.</title>
        <authorList>
            <person name="McCartney M.A."/>
            <person name="Auch B."/>
            <person name="Kono T."/>
            <person name="Mallez S."/>
            <person name="Zhang Y."/>
            <person name="Obille A."/>
            <person name="Becker A."/>
            <person name="Abrahante J.E."/>
            <person name="Garbe J."/>
            <person name="Badalamenti J.P."/>
            <person name="Herman A."/>
            <person name="Mangelson H."/>
            <person name="Liachko I."/>
            <person name="Sullivan S."/>
            <person name="Sone E.D."/>
            <person name="Koren S."/>
            <person name="Silverstein K.A.T."/>
            <person name="Beckman K.B."/>
            <person name="Gohl D.M."/>
        </authorList>
    </citation>
    <scope>NUCLEOTIDE SEQUENCE</scope>
    <source>
        <strain evidence="2">Duluth1</strain>
        <tissue evidence="2">Whole animal</tissue>
    </source>
</reference>
<keyword evidence="3" id="KW-1185">Reference proteome</keyword>
<dbReference type="InterPro" id="IPR018586">
    <property type="entry name" value="Brinker_DNA-bd"/>
</dbReference>
<accession>A0A9D4I433</accession>
<feature type="domain" description="Brinker DNA-binding" evidence="1">
    <location>
        <begin position="7"/>
        <end position="50"/>
    </location>
</feature>
<proteinExistence type="predicted"/>
<evidence type="ECO:0000313" key="3">
    <source>
        <dbReference type="Proteomes" id="UP000828390"/>
    </source>
</evidence>
<sequence length="68" mass="7894">MPGKRKRQAYDNASKIRVVEFVENLDNNSAAEREFGISEKLVRDWRTNKDTIVSGPNKQKRRVVMCNV</sequence>
<organism evidence="2 3">
    <name type="scientific">Dreissena polymorpha</name>
    <name type="common">Zebra mussel</name>
    <name type="synonym">Mytilus polymorpha</name>
    <dbReference type="NCBI Taxonomy" id="45954"/>
    <lineage>
        <taxon>Eukaryota</taxon>
        <taxon>Metazoa</taxon>
        <taxon>Spiralia</taxon>
        <taxon>Lophotrochozoa</taxon>
        <taxon>Mollusca</taxon>
        <taxon>Bivalvia</taxon>
        <taxon>Autobranchia</taxon>
        <taxon>Heteroconchia</taxon>
        <taxon>Euheterodonta</taxon>
        <taxon>Imparidentia</taxon>
        <taxon>Neoheterodontei</taxon>
        <taxon>Myida</taxon>
        <taxon>Dreissenoidea</taxon>
        <taxon>Dreissenidae</taxon>
        <taxon>Dreissena</taxon>
    </lineage>
</organism>
<gene>
    <name evidence="2" type="ORF">DPMN_181872</name>
</gene>
<dbReference type="Gene3D" id="1.10.10.60">
    <property type="entry name" value="Homeodomain-like"/>
    <property type="match status" value="1"/>
</dbReference>
<dbReference type="InterPro" id="IPR009057">
    <property type="entry name" value="Homeodomain-like_sf"/>
</dbReference>
<protein>
    <recommendedName>
        <fullName evidence="1">Brinker DNA-binding domain-containing protein</fullName>
    </recommendedName>
</protein>